<sequence length="173" mass="18455">MRPTRTWIAVGTVVLAGVIVAWAQGRKPGLWEMTTTMTWQQSPFLAGMTPPGGPNSPFGGGPRTTQVCLTQEIIDKYGAPVPQIRRGDCTFTNVNKTDHSMTADMVCTGMMSGKGTVQSSWDDPEHAKGSVHFTGSIQGRGGNTPVEWTSESTSVFKGSDCGDVKPIPIPADK</sequence>
<dbReference type="Proteomes" id="UP001596091">
    <property type="component" value="Unassembled WGS sequence"/>
</dbReference>
<feature type="region of interest" description="Disordered" evidence="1">
    <location>
        <begin position="116"/>
        <end position="145"/>
    </location>
</feature>
<dbReference type="RefSeq" id="WP_263332635.1">
    <property type="nucleotide sequence ID" value="NZ_JAGSYH010000001.1"/>
</dbReference>
<dbReference type="InterPro" id="IPR022061">
    <property type="entry name" value="DUF3617"/>
</dbReference>
<evidence type="ECO:0000256" key="1">
    <source>
        <dbReference type="SAM" id="MobiDB-lite"/>
    </source>
</evidence>
<name>A0ABW1EKA9_9BACT</name>
<accession>A0ABW1EKA9</accession>
<comment type="caution">
    <text evidence="2">The sequence shown here is derived from an EMBL/GenBank/DDBJ whole genome shotgun (WGS) entry which is preliminary data.</text>
</comment>
<reference evidence="3" key="1">
    <citation type="journal article" date="2019" name="Int. J. Syst. Evol. Microbiol.">
        <title>The Global Catalogue of Microorganisms (GCM) 10K type strain sequencing project: providing services to taxonomists for standard genome sequencing and annotation.</title>
        <authorList>
            <consortium name="The Broad Institute Genomics Platform"/>
            <consortium name="The Broad Institute Genome Sequencing Center for Infectious Disease"/>
            <person name="Wu L."/>
            <person name="Ma J."/>
        </authorList>
    </citation>
    <scope>NUCLEOTIDE SEQUENCE [LARGE SCALE GENOMIC DNA]</scope>
    <source>
        <strain evidence="3">JCM 4087</strain>
    </source>
</reference>
<dbReference type="Pfam" id="PF12276">
    <property type="entry name" value="DUF3617"/>
    <property type="match status" value="1"/>
</dbReference>
<protein>
    <submittedName>
        <fullName evidence="2">DUF3617 domain-containing protein</fullName>
    </submittedName>
</protein>
<evidence type="ECO:0000313" key="3">
    <source>
        <dbReference type="Proteomes" id="UP001596091"/>
    </source>
</evidence>
<organism evidence="2 3">
    <name type="scientific">Acidicapsa dinghuensis</name>
    <dbReference type="NCBI Taxonomy" id="2218256"/>
    <lineage>
        <taxon>Bacteria</taxon>
        <taxon>Pseudomonadati</taxon>
        <taxon>Acidobacteriota</taxon>
        <taxon>Terriglobia</taxon>
        <taxon>Terriglobales</taxon>
        <taxon>Acidobacteriaceae</taxon>
        <taxon>Acidicapsa</taxon>
    </lineage>
</organism>
<keyword evidence="3" id="KW-1185">Reference proteome</keyword>
<proteinExistence type="predicted"/>
<gene>
    <name evidence="2" type="ORF">ACFPT7_20705</name>
</gene>
<dbReference type="EMBL" id="JBHSPH010000010">
    <property type="protein sequence ID" value="MFC5864742.1"/>
    <property type="molecule type" value="Genomic_DNA"/>
</dbReference>
<evidence type="ECO:0000313" key="2">
    <source>
        <dbReference type="EMBL" id="MFC5864742.1"/>
    </source>
</evidence>